<dbReference type="PANTHER" id="PTHR48020">
    <property type="entry name" value="PROTON MYO-INOSITOL COTRANSPORTER"/>
    <property type="match status" value="1"/>
</dbReference>
<feature type="transmembrane region" description="Helical" evidence="8">
    <location>
        <begin position="376"/>
        <end position="396"/>
    </location>
</feature>
<protein>
    <recommendedName>
        <fullName evidence="9">Major facilitator superfamily (MFS) profile domain-containing protein</fullName>
    </recommendedName>
</protein>
<keyword evidence="6 8" id="KW-0472">Membrane</keyword>
<feature type="transmembrane region" description="Helical" evidence="8">
    <location>
        <begin position="195"/>
        <end position="217"/>
    </location>
</feature>
<feature type="transmembrane region" description="Helical" evidence="8">
    <location>
        <begin position="162"/>
        <end position="183"/>
    </location>
</feature>
<dbReference type="InterPro" id="IPR005828">
    <property type="entry name" value="MFS_sugar_transport-like"/>
</dbReference>
<dbReference type="Pfam" id="PF00083">
    <property type="entry name" value="Sugar_tr"/>
    <property type="match status" value="1"/>
</dbReference>
<feature type="transmembrane region" description="Helical" evidence="8">
    <location>
        <begin position="255"/>
        <end position="276"/>
    </location>
</feature>
<comment type="caution">
    <text evidence="10">The sequence shown here is derived from an EMBL/GenBank/DDBJ whole genome shotgun (WGS) entry which is preliminary data.</text>
</comment>
<dbReference type="PRINTS" id="PR00171">
    <property type="entry name" value="SUGRTRNSPORT"/>
</dbReference>
<dbReference type="InterPro" id="IPR003663">
    <property type="entry name" value="Sugar/inositol_transpt"/>
</dbReference>
<dbReference type="InterPro" id="IPR020846">
    <property type="entry name" value="MFS_dom"/>
</dbReference>
<gene>
    <name evidence="10" type="ORF">SLS56_005652</name>
</gene>
<evidence type="ECO:0000259" key="9">
    <source>
        <dbReference type="PROSITE" id="PS50850"/>
    </source>
</evidence>
<keyword evidence="4 8" id="KW-0812">Transmembrane</keyword>
<evidence type="ECO:0000256" key="8">
    <source>
        <dbReference type="SAM" id="Phobius"/>
    </source>
</evidence>
<comment type="similarity">
    <text evidence="2 7">Belongs to the major facilitator superfamily. Sugar transporter (TC 2.A.1.1) family.</text>
</comment>
<dbReference type="PROSITE" id="PS50850">
    <property type="entry name" value="MFS"/>
    <property type="match status" value="1"/>
</dbReference>
<evidence type="ECO:0000256" key="4">
    <source>
        <dbReference type="ARBA" id="ARBA00022692"/>
    </source>
</evidence>
<dbReference type="InterPro" id="IPR005829">
    <property type="entry name" value="Sugar_transporter_CS"/>
</dbReference>
<reference evidence="10 11" key="1">
    <citation type="submission" date="2024-02" db="EMBL/GenBank/DDBJ databases">
        <title>De novo assembly and annotation of 12 fungi associated with fruit tree decline syndrome in Ontario, Canada.</title>
        <authorList>
            <person name="Sulman M."/>
            <person name="Ellouze W."/>
            <person name="Ilyukhin E."/>
        </authorList>
    </citation>
    <scope>NUCLEOTIDE SEQUENCE [LARGE SCALE GENOMIC DNA]</scope>
    <source>
        <strain evidence="10 11">M1-105</strain>
    </source>
</reference>
<evidence type="ECO:0000313" key="11">
    <source>
        <dbReference type="Proteomes" id="UP001521116"/>
    </source>
</evidence>
<dbReference type="Proteomes" id="UP001521116">
    <property type="component" value="Unassembled WGS sequence"/>
</dbReference>
<evidence type="ECO:0000256" key="1">
    <source>
        <dbReference type="ARBA" id="ARBA00004141"/>
    </source>
</evidence>
<evidence type="ECO:0000256" key="2">
    <source>
        <dbReference type="ARBA" id="ARBA00010992"/>
    </source>
</evidence>
<dbReference type="PANTHER" id="PTHR48020:SF4">
    <property type="entry name" value="SYMPORT, PUTATIVE (AFU_ORTHOLOGUE AFUA_3G11790)-RELATED"/>
    <property type="match status" value="1"/>
</dbReference>
<organism evidence="10 11">
    <name type="scientific">Neofusicoccum ribis</name>
    <dbReference type="NCBI Taxonomy" id="45134"/>
    <lineage>
        <taxon>Eukaryota</taxon>
        <taxon>Fungi</taxon>
        <taxon>Dikarya</taxon>
        <taxon>Ascomycota</taxon>
        <taxon>Pezizomycotina</taxon>
        <taxon>Dothideomycetes</taxon>
        <taxon>Dothideomycetes incertae sedis</taxon>
        <taxon>Botryosphaeriales</taxon>
        <taxon>Botryosphaeriaceae</taxon>
        <taxon>Neofusicoccum</taxon>
    </lineage>
</organism>
<keyword evidence="3 7" id="KW-0813">Transport</keyword>
<feature type="transmembrane region" description="Helical" evidence="8">
    <location>
        <begin position="416"/>
        <end position="433"/>
    </location>
</feature>
<evidence type="ECO:0000313" key="10">
    <source>
        <dbReference type="EMBL" id="KAL1629098.1"/>
    </source>
</evidence>
<dbReference type="NCBIfam" id="TIGR00879">
    <property type="entry name" value="SP"/>
    <property type="match status" value="1"/>
</dbReference>
<dbReference type="InterPro" id="IPR036259">
    <property type="entry name" value="MFS_trans_sf"/>
</dbReference>
<evidence type="ECO:0000256" key="7">
    <source>
        <dbReference type="RuleBase" id="RU003346"/>
    </source>
</evidence>
<feature type="transmembrane region" description="Helical" evidence="8">
    <location>
        <begin position="282"/>
        <end position="305"/>
    </location>
</feature>
<evidence type="ECO:0000256" key="3">
    <source>
        <dbReference type="ARBA" id="ARBA00022448"/>
    </source>
</evidence>
<accession>A0ABR3ST25</accession>
<dbReference type="PROSITE" id="PS00217">
    <property type="entry name" value="SUGAR_TRANSPORT_2"/>
    <property type="match status" value="1"/>
</dbReference>
<feature type="transmembrane region" description="Helical" evidence="8">
    <location>
        <begin position="223"/>
        <end position="243"/>
    </location>
</feature>
<evidence type="ECO:0000256" key="5">
    <source>
        <dbReference type="ARBA" id="ARBA00022989"/>
    </source>
</evidence>
<feature type="transmembrane region" description="Helical" evidence="8">
    <location>
        <begin position="507"/>
        <end position="527"/>
    </location>
</feature>
<feature type="transmembrane region" description="Helical" evidence="8">
    <location>
        <begin position="440"/>
        <end position="463"/>
    </location>
</feature>
<keyword evidence="5 8" id="KW-1133">Transmembrane helix</keyword>
<feature type="transmembrane region" description="Helical" evidence="8">
    <location>
        <begin position="469"/>
        <end position="486"/>
    </location>
</feature>
<dbReference type="EMBL" id="JAJVDC020000058">
    <property type="protein sequence ID" value="KAL1629098.1"/>
    <property type="molecule type" value="Genomic_DNA"/>
</dbReference>
<evidence type="ECO:0000256" key="6">
    <source>
        <dbReference type="ARBA" id="ARBA00023136"/>
    </source>
</evidence>
<dbReference type="SUPFAM" id="SSF103473">
    <property type="entry name" value="MFS general substrate transporter"/>
    <property type="match status" value="1"/>
</dbReference>
<name>A0ABR3ST25_9PEZI</name>
<feature type="transmembrane region" description="Helical" evidence="8">
    <location>
        <begin position="106"/>
        <end position="123"/>
    </location>
</feature>
<feature type="transmembrane region" description="Helical" evidence="8">
    <location>
        <begin position="539"/>
        <end position="558"/>
    </location>
</feature>
<sequence length="627" mass="69839">MSDTIVEKTAAEHVDSAEKASDEINLNSNIEAKIKNPLAGLSKEQLAYQVEEFAKEHNMMDRLDLLQRGALVAQDPAQFESVPGLTDEEKDALRNEVTHKWRQPKALYFTVILCSIGAAVQGWDQTGSNGANLSFPQAFGISDAEYLDDAETIPNPDYATNLWLVGIINAAPYLASAFLGCWMSDPLNNYFGRRGTIFFSAVFCLFSVIGSGCSQTWEQLFVTRLLLGIGMGSKASTVPIYAAENVPAAIRGGLVMSWQMWTAFGIFLGFCANLAVYNTGDIAWRLQLGSAFIPAVPLVVGIYFCPESPRWLMKKGRYAKAYRSLVRLRNTPLQAARDLYYVHAQLAIESEIIGKSNYVTRFFELFTIPRVRRATLASFVVMLAQQMCGINIIAFYSSTVFKAAGAGRLEALLASWGFGLVNFVFAFPALWTIDTFGRRNLLLFTFPQMAWTLLAAGLCFLIPESSPAHLGLVALFVFLFAAFYSPGEGPVPFTYSAEVFPLSHREVGMSWAVATCLFWAAILSITFPRMLAVMTVTGAFGFYAGLNVTALVMIFLWVPETKQRTLEELDYVFAVPTRKHMSYQMTKALPYFIKRWVFFNKNARLEPLYQFDEHLASEQARSKSISN</sequence>
<dbReference type="Gene3D" id="1.20.1250.20">
    <property type="entry name" value="MFS general substrate transporter like domains"/>
    <property type="match status" value="1"/>
</dbReference>
<proteinExistence type="inferred from homology"/>
<feature type="domain" description="Major facilitator superfamily (MFS) profile" evidence="9">
    <location>
        <begin position="110"/>
        <end position="562"/>
    </location>
</feature>
<dbReference type="InterPro" id="IPR050814">
    <property type="entry name" value="Myo-inositol_Transporter"/>
</dbReference>
<keyword evidence="11" id="KW-1185">Reference proteome</keyword>
<comment type="subcellular location">
    <subcellularLocation>
        <location evidence="1">Membrane</location>
        <topology evidence="1">Multi-pass membrane protein</topology>
    </subcellularLocation>
</comment>